<proteinExistence type="predicted"/>
<feature type="transmembrane region" description="Helical" evidence="1">
    <location>
        <begin position="85"/>
        <end position="103"/>
    </location>
</feature>
<feature type="transmembrane region" description="Helical" evidence="1">
    <location>
        <begin position="115"/>
        <end position="137"/>
    </location>
</feature>
<evidence type="ECO:0000259" key="2">
    <source>
        <dbReference type="Pfam" id="PF06580"/>
    </source>
</evidence>
<reference evidence="3 4" key="1">
    <citation type="submission" date="2016-10" db="EMBL/GenBank/DDBJ databases">
        <title>Genome of airborne Acinetobacter sp. 5-2Ac02 in the hospital environment: Species near to Acinetobacter towneri.</title>
        <authorList>
            <person name="Barbosa B."/>
            <person name="Fernandez-Garcia L."/>
            <person name="Gato E."/>
            <person name="Leao R."/>
            <person name="Albano R."/>
            <person name="Fernandez B."/>
            <person name="Fernandez-Cuenca F."/>
            <person name="Marques E."/>
            <person name="Tomas M."/>
        </authorList>
    </citation>
    <scope>NUCLEOTIDE SEQUENCE [LARGE SCALE GENOMIC DNA]</scope>
    <source>
        <strain evidence="3 4">5-2Ac02</strain>
    </source>
</reference>
<dbReference type="GO" id="GO:0016020">
    <property type="term" value="C:membrane"/>
    <property type="evidence" value="ECO:0007669"/>
    <property type="project" value="InterPro"/>
</dbReference>
<feature type="domain" description="Signal transduction histidine kinase internal region" evidence="2">
    <location>
        <begin position="195"/>
        <end position="272"/>
    </location>
</feature>
<dbReference type="InterPro" id="IPR050640">
    <property type="entry name" value="Bact_2-comp_sensor_kinase"/>
</dbReference>
<protein>
    <submittedName>
        <fullName evidence="3">Alginate biosynthesis protein</fullName>
    </submittedName>
</protein>
<feature type="transmembrane region" description="Helical" evidence="1">
    <location>
        <begin position="54"/>
        <end position="73"/>
    </location>
</feature>
<sequence>MWSYRLNKVKSGDLDKSITNSDSLAEEQANQTYADTQAEQHELYFFTKIGRWQYLIELFIGSNALAMVLALAEAQGWHGLSFARVLQYVLYINWVVLCFAALVEFFQARFLRMGLSLSFLVSFLLLQGIVLLTTLSLNTLLHFGQKFHLQQFGIDDLLHGVGLHLSYGVLLGAFCFRYIYVREQAIQQQHSELQARVHAMQARIHPHFLFNSLNNVISLIAIDPDKAEQMLLNLSRLFRASLQELKLVSLKDEIELCQRYLDIEQIRLGERLTVEWKIEQPQLLSQVQIPLLTLQPLLENSIFHGVEKVLAKSTISILIEILQNQVNIVITNPYVSDKINLRQGHGIALQNVKQRLQAYYGRSVTFQSYAGKGMYTTVLQYRYK</sequence>
<comment type="caution">
    <text evidence="3">The sequence shown here is derived from an EMBL/GenBank/DDBJ whole genome shotgun (WGS) entry which is preliminary data.</text>
</comment>
<dbReference type="SUPFAM" id="SSF55874">
    <property type="entry name" value="ATPase domain of HSP90 chaperone/DNA topoisomerase II/histidine kinase"/>
    <property type="match status" value="1"/>
</dbReference>
<dbReference type="GO" id="GO:0000155">
    <property type="term" value="F:phosphorelay sensor kinase activity"/>
    <property type="evidence" value="ECO:0007669"/>
    <property type="project" value="InterPro"/>
</dbReference>
<dbReference type="Proteomes" id="UP000186931">
    <property type="component" value="Unassembled WGS sequence"/>
</dbReference>
<dbReference type="Gene3D" id="3.30.565.10">
    <property type="entry name" value="Histidine kinase-like ATPase, C-terminal domain"/>
    <property type="match status" value="1"/>
</dbReference>
<dbReference type="InterPro" id="IPR036890">
    <property type="entry name" value="HATPase_C_sf"/>
</dbReference>
<dbReference type="eggNOG" id="COG2972">
    <property type="taxonomic scope" value="Bacteria"/>
</dbReference>
<keyword evidence="1" id="KW-0472">Membrane</keyword>
<evidence type="ECO:0000313" key="4">
    <source>
        <dbReference type="Proteomes" id="UP000186931"/>
    </source>
</evidence>
<dbReference type="PANTHER" id="PTHR34220:SF7">
    <property type="entry name" value="SENSOR HISTIDINE KINASE YPDA"/>
    <property type="match status" value="1"/>
</dbReference>
<name>A0A1E8E1R3_9GAMM</name>
<organism evidence="3 4">
    <name type="scientific">Acinetobacter towneri</name>
    <dbReference type="NCBI Taxonomy" id="202956"/>
    <lineage>
        <taxon>Bacteria</taxon>
        <taxon>Pseudomonadati</taxon>
        <taxon>Pseudomonadota</taxon>
        <taxon>Gammaproteobacteria</taxon>
        <taxon>Moraxellales</taxon>
        <taxon>Moraxellaceae</taxon>
        <taxon>Acinetobacter</taxon>
    </lineage>
</organism>
<dbReference type="STRING" id="202956.BJN41_08900"/>
<keyword evidence="1" id="KW-1133">Transmembrane helix</keyword>
<gene>
    <name evidence="3" type="ORF">BJN41_08900</name>
</gene>
<keyword evidence="1" id="KW-0812">Transmembrane</keyword>
<evidence type="ECO:0000313" key="3">
    <source>
        <dbReference type="EMBL" id="OFE43163.1"/>
    </source>
</evidence>
<dbReference type="PANTHER" id="PTHR34220">
    <property type="entry name" value="SENSOR HISTIDINE KINASE YPDA"/>
    <property type="match status" value="1"/>
</dbReference>
<dbReference type="RefSeq" id="WP_019838118.1">
    <property type="nucleotide sequence ID" value="NZ_CP183897.1"/>
</dbReference>
<dbReference type="InterPro" id="IPR010559">
    <property type="entry name" value="Sig_transdc_His_kin_internal"/>
</dbReference>
<dbReference type="AlphaFoldDB" id="A0A1E8E1R3"/>
<evidence type="ECO:0000256" key="1">
    <source>
        <dbReference type="SAM" id="Phobius"/>
    </source>
</evidence>
<dbReference type="EMBL" id="MKQS01000015">
    <property type="protein sequence ID" value="OFE43163.1"/>
    <property type="molecule type" value="Genomic_DNA"/>
</dbReference>
<accession>A0A1E8E1R3</accession>
<dbReference type="Pfam" id="PF06580">
    <property type="entry name" value="His_kinase"/>
    <property type="match status" value="1"/>
</dbReference>
<feature type="transmembrane region" description="Helical" evidence="1">
    <location>
        <begin position="157"/>
        <end position="180"/>
    </location>
</feature>